<reference evidence="1 2" key="1">
    <citation type="journal article" date="2021" name="Elife">
        <title>Chloroplast acquisition without the gene transfer in kleptoplastic sea slugs, Plakobranchus ocellatus.</title>
        <authorList>
            <person name="Maeda T."/>
            <person name="Takahashi S."/>
            <person name="Yoshida T."/>
            <person name="Shimamura S."/>
            <person name="Takaki Y."/>
            <person name="Nagai Y."/>
            <person name="Toyoda A."/>
            <person name="Suzuki Y."/>
            <person name="Arimoto A."/>
            <person name="Ishii H."/>
            <person name="Satoh N."/>
            <person name="Nishiyama T."/>
            <person name="Hasebe M."/>
            <person name="Maruyama T."/>
            <person name="Minagawa J."/>
            <person name="Obokata J."/>
            <person name="Shigenobu S."/>
        </authorList>
    </citation>
    <scope>NUCLEOTIDE SEQUENCE [LARGE SCALE GENOMIC DNA]</scope>
</reference>
<gene>
    <name evidence="1" type="ORF">ElyMa_006882700</name>
</gene>
<dbReference type="AlphaFoldDB" id="A0AAV4JED4"/>
<evidence type="ECO:0000313" key="1">
    <source>
        <dbReference type="EMBL" id="GFS19792.1"/>
    </source>
</evidence>
<feature type="non-terminal residue" evidence="1">
    <location>
        <position position="1"/>
    </location>
</feature>
<dbReference type="EMBL" id="BMAT01013768">
    <property type="protein sequence ID" value="GFS19792.1"/>
    <property type="molecule type" value="Genomic_DNA"/>
</dbReference>
<proteinExistence type="predicted"/>
<keyword evidence="2" id="KW-1185">Reference proteome</keyword>
<name>A0AAV4JED4_9GAST</name>
<feature type="non-terminal residue" evidence="1">
    <location>
        <position position="82"/>
    </location>
</feature>
<sequence>TTSTPKTQKRCSWSHTTLRYPTSATSSEPTFPSSIYPIDAKEKTIPELPMTAFRRPTNIRDILVRSTTPSNNSSGFKPCNTP</sequence>
<protein>
    <submittedName>
        <fullName evidence="1">Uncharacterized protein</fullName>
    </submittedName>
</protein>
<dbReference type="Proteomes" id="UP000762676">
    <property type="component" value="Unassembled WGS sequence"/>
</dbReference>
<accession>A0AAV4JED4</accession>
<evidence type="ECO:0000313" key="2">
    <source>
        <dbReference type="Proteomes" id="UP000762676"/>
    </source>
</evidence>
<comment type="caution">
    <text evidence="1">The sequence shown here is derived from an EMBL/GenBank/DDBJ whole genome shotgun (WGS) entry which is preliminary data.</text>
</comment>
<organism evidence="1 2">
    <name type="scientific">Elysia marginata</name>
    <dbReference type="NCBI Taxonomy" id="1093978"/>
    <lineage>
        <taxon>Eukaryota</taxon>
        <taxon>Metazoa</taxon>
        <taxon>Spiralia</taxon>
        <taxon>Lophotrochozoa</taxon>
        <taxon>Mollusca</taxon>
        <taxon>Gastropoda</taxon>
        <taxon>Heterobranchia</taxon>
        <taxon>Euthyneura</taxon>
        <taxon>Panpulmonata</taxon>
        <taxon>Sacoglossa</taxon>
        <taxon>Placobranchoidea</taxon>
        <taxon>Plakobranchidae</taxon>
        <taxon>Elysia</taxon>
    </lineage>
</organism>